<dbReference type="EMBL" id="JAWDJX010000023">
    <property type="protein sequence ID" value="KAK3051913.1"/>
    <property type="molecule type" value="Genomic_DNA"/>
</dbReference>
<keyword evidence="2" id="KW-1185">Reference proteome</keyword>
<proteinExistence type="predicted"/>
<evidence type="ECO:0000313" key="1">
    <source>
        <dbReference type="EMBL" id="KAK3051913.1"/>
    </source>
</evidence>
<comment type="caution">
    <text evidence="1">The sequence shown here is derived from an EMBL/GenBank/DDBJ whole genome shotgun (WGS) entry which is preliminary data.</text>
</comment>
<dbReference type="Proteomes" id="UP001271007">
    <property type="component" value="Unassembled WGS sequence"/>
</dbReference>
<gene>
    <name evidence="1" type="ORF">LTR09_006867</name>
</gene>
<sequence length="175" mass="20253">MSQAYIKREETIVVPDHIAAAAPATFEEPLDLDDVVHKIKFQNLNQWVPKHQAEEWLVNKYAAMCRTLSKDSDEDSELSIRLEETAKLVDAAETLMYIVSRDKVVWSKQIKEAIDERRKAFKVAKDFRDSLGHQRDVDDFELRVLSRANGRLIRANRAETVRVKLLADIREYLEG</sequence>
<organism evidence="1 2">
    <name type="scientific">Extremus antarcticus</name>
    <dbReference type="NCBI Taxonomy" id="702011"/>
    <lineage>
        <taxon>Eukaryota</taxon>
        <taxon>Fungi</taxon>
        <taxon>Dikarya</taxon>
        <taxon>Ascomycota</taxon>
        <taxon>Pezizomycotina</taxon>
        <taxon>Dothideomycetes</taxon>
        <taxon>Dothideomycetidae</taxon>
        <taxon>Mycosphaerellales</taxon>
        <taxon>Extremaceae</taxon>
        <taxon>Extremus</taxon>
    </lineage>
</organism>
<accession>A0AAJ0G867</accession>
<name>A0AAJ0G867_9PEZI</name>
<protein>
    <submittedName>
        <fullName evidence="1">Uncharacterized protein</fullName>
    </submittedName>
</protein>
<reference evidence="1" key="1">
    <citation type="submission" date="2023-04" db="EMBL/GenBank/DDBJ databases">
        <title>Black Yeasts Isolated from many extreme environments.</title>
        <authorList>
            <person name="Coleine C."/>
            <person name="Stajich J.E."/>
            <person name="Selbmann L."/>
        </authorList>
    </citation>
    <scope>NUCLEOTIDE SEQUENCE</scope>
    <source>
        <strain evidence="1">CCFEE 5312</strain>
    </source>
</reference>
<dbReference type="AlphaFoldDB" id="A0AAJ0G867"/>
<evidence type="ECO:0000313" key="2">
    <source>
        <dbReference type="Proteomes" id="UP001271007"/>
    </source>
</evidence>